<evidence type="ECO:0000313" key="1">
    <source>
        <dbReference type="EMBL" id="KAK3260908.1"/>
    </source>
</evidence>
<accession>A0AAE0FJT2</accession>
<protein>
    <submittedName>
        <fullName evidence="1">Uncharacterized protein</fullName>
    </submittedName>
</protein>
<dbReference type="EMBL" id="LGRX02017324">
    <property type="protein sequence ID" value="KAK3260908.1"/>
    <property type="molecule type" value="Genomic_DNA"/>
</dbReference>
<keyword evidence="2" id="KW-1185">Reference proteome</keyword>
<comment type="caution">
    <text evidence="1">The sequence shown here is derived from an EMBL/GenBank/DDBJ whole genome shotgun (WGS) entry which is preliminary data.</text>
</comment>
<dbReference type="Proteomes" id="UP001190700">
    <property type="component" value="Unassembled WGS sequence"/>
</dbReference>
<gene>
    <name evidence="1" type="ORF">CYMTET_30156</name>
</gene>
<sequence>MQLCLGMMGLIPTPISAQQRSNFKEKWCAVQAHKAAALTLKGGAEPRPLGVSRGSRCGGIFRGTIGAQPPGVPDTKLRWSRARKANCLASAVGVATGFNATAWNAGDIGMSSTEPQHVGYGVNWHKAHQAMGGDFLAMCLGRASTRLSTVARLVWSGAAVRHSVRCGGACAGVMMTARMTGDLMLLMLCAIRGA</sequence>
<name>A0AAE0FJT2_9CHLO</name>
<proteinExistence type="predicted"/>
<evidence type="ECO:0000313" key="2">
    <source>
        <dbReference type="Proteomes" id="UP001190700"/>
    </source>
</evidence>
<organism evidence="1 2">
    <name type="scientific">Cymbomonas tetramitiformis</name>
    <dbReference type="NCBI Taxonomy" id="36881"/>
    <lineage>
        <taxon>Eukaryota</taxon>
        <taxon>Viridiplantae</taxon>
        <taxon>Chlorophyta</taxon>
        <taxon>Pyramimonadophyceae</taxon>
        <taxon>Pyramimonadales</taxon>
        <taxon>Pyramimonadaceae</taxon>
        <taxon>Cymbomonas</taxon>
    </lineage>
</organism>
<dbReference type="AlphaFoldDB" id="A0AAE0FJT2"/>
<reference evidence="1 2" key="1">
    <citation type="journal article" date="2015" name="Genome Biol. Evol.">
        <title>Comparative Genomics of a Bacterivorous Green Alga Reveals Evolutionary Causalities and Consequences of Phago-Mixotrophic Mode of Nutrition.</title>
        <authorList>
            <person name="Burns J.A."/>
            <person name="Paasch A."/>
            <person name="Narechania A."/>
            <person name="Kim E."/>
        </authorList>
    </citation>
    <scope>NUCLEOTIDE SEQUENCE [LARGE SCALE GENOMIC DNA]</scope>
    <source>
        <strain evidence="1 2">PLY_AMNH</strain>
    </source>
</reference>